<dbReference type="InterPro" id="IPR036388">
    <property type="entry name" value="WH-like_DNA-bd_sf"/>
</dbReference>
<dbReference type="EMBL" id="CP146069">
    <property type="protein sequence ID" value="WWR45219.1"/>
    <property type="molecule type" value="Genomic_DNA"/>
</dbReference>
<dbReference type="PANTHER" id="PTHR44688">
    <property type="entry name" value="DNA-BINDING TRANSCRIPTIONAL ACTIVATOR DEVR_DOSR"/>
    <property type="match status" value="1"/>
</dbReference>
<dbReference type="PROSITE" id="PS50043">
    <property type="entry name" value="HTH_LUXR_2"/>
    <property type="match status" value="1"/>
</dbReference>
<proteinExistence type="predicted"/>
<accession>A0ABZ2HC55</accession>
<dbReference type="CDD" id="cd06170">
    <property type="entry name" value="LuxR_C_like"/>
    <property type="match status" value="1"/>
</dbReference>
<sequence length="251" mass="28220">MILTSELNALLNAPSIEELWDMHTSRMAEYGFDRLIYGYTRYRTATSLGDPEDFVLLSNHETDYLDTFIKDGHYFHGPMVRWALDNEGACSWSVLADMLTTQTLTAEERKVIAFNRSMNVTAGYSISFKSVSPRTKGAMALTVRADLTQEDADAVWDEHGEDIILLNSLVHLRILTLPYTAPGRTLTKRQKEVLGWVGDGKTIQDIAILMELTPATVEKHLRLARESLSVETTAQAVLKAAFQNQMFVLDT</sequence>
<dbReference type="InterPro" id="IPR005143">
    <property type="entry name" value="TF_LuxR_autoind-bd_dom"/>
</dbReference>
<feature type="domain" description="HTH luxR-type" evidence="4">
    <location>
        <begin position="179"/>
        <end position="244"/>
    </location>
</feature>
<dbReference type="RefSeq" id="WP_338548156.1">
    <property type="nucleotide sequence ID" value="NZ_CP146069.1"/>
</dbReference>
<dbReference type="InterPro" id="IPR000792">
    <property type="entry name" value="Tscrpt_reg_LuxR_C"/>
</dbReference>
<evidence type="ECO:0000313" key="5">
    <source>
        <dbReference type="EMBL" id="WWR45219.1"/>
    </source>
</evidence>
<keyword evidence="1" id="KW-0805">Transcription regulation</keyword>
<evidence type="ECO:0000313" key="6">
    <source>
        <dbReference type="Proteomes" id="UP001364156"/>
    </source>
</evidence>
<dbReference type="InterPro" id="IPR016032">
    <property type="entry name" value="Sig_transdc_resp-reg_C-effctor"/>
</dbReference>
<dbReference type="SMART" id="SM00421">
    <property type="entry name" value="HTH_LUXR"/>
    <property type="match status" value="1"/>
</dbReference>
<protein>
    <submittedName>
        <fullName evidence="5">LuxR family transcriptional regulator</fullName>
    </submittedName>
</protein>
<evidence type="ECO:0000259" key="4">
    <source>
        <dbReference type="PROSITE" id="PS50043"/>
    </source>
</evidence>
<dbReference type="SUPFAM" id="SSF75516">
    <property type="entry name" value="Pheromone-binding domain of LuxR-like quorum-sensing transcription factors"/>
    <property type="match status" value="1"/>
</dbReference>
<reference evidence="5 6" key="1">
    <citation type="submission" date="2023-10" db="EMBL/GenBank/DDBJ databases">
        <title>Roseovarius strain S88 nov., isolated from a marine algae.</title>
        <authorList>
            <person name="Lee M.W."/>
            <person name="Lee J.K."/>
            <person name="Kim J.M."/>
            <person name="Choi D.G."/>
            <person name="Baek J.H."/>
            <person name="Bayburt H."/>
            <person name="Jung J.J."/>
            <person name="Han D.M."/>
            <person name="Jeon C.O."/>
        </authorList>
    </citation>
    <scope>NUCLEOTIDE SEQUENCE [LARGE SCALE GENOMIC DNA]</scope>
    <source>
        <strain evidence="5 6">S88</strain>
    </source>
</reference>
<evidence type="ECO:0000256" key="3">
    <source>
        <dbReference type="ARBA" id="ARBA00023163"/>
    </source>
</evidence>
<evidence type="ECO:0000256" key="2">
    <source>
        <dbReference type="ARBA" id="ARBA00023125"/>
    </source>
</evidence>
<keyword evidence="6" id="KW-1185">Reference proteome</keyword>
<dbReference type="Pfam" id="PF00196">
    <property type="entry name" value="GerE"/>
    <property type="match status" value="1"/>
</dbReference>
<dbReference type="Gene3D" id="3.30.450.80">
    <property type="entry name" value="Transcription factor LuxR-like, autoinducer-binding domain"/>
    <property type="match status" value="1"/>
</dbReference>
<dbReference type="InterPro" id="IPR036693">
    <property type="entry name" value="TF_LuxR_autoind-bd_dom_sf"/>
</dbReference>
<dbReference type="PANTHER" id="PTHR44688:SF16">
    <property type="entry name" value="DNA-BINDING TRANSCRIPTIONAL ACTIVATOR DEVR_DOSR"/>
    <property type="match status" value="1"/>
</dbReference>
<organism evidence="5 6">
    <name type="scientific">Roseovarius phycicola</name>
    <dbReference type="NCBI Taxonomy" id="3080976"/>
    <lineage>
        <taxon>Bacteria</taxon>
        <taxon>Pseudomonadati</taxon>
        <taxon>Pseudomonadota</taxon>
        <taxon>Alphaproteobacteria</taxon>
        <taxon>Rhodobacterales</taxon>
        <taxon>Roseobacteraceae</taxon>
        <taxon>Roseovarius</taxon>
    </lineage>
</organism>
<dbReference type="PRINTS" id="PR00038">
    <property type="entry name" value="HTHLUXR"/>
</dbReference>
<keyword evidence="2" id="KW-0238">DNA-binding</keyword>
<dbReference type="Proteomes" id="UP001364156">
    <property type="component" value="Chromosome"/>
</dbReference>
<name>A0ABZ2HC55_9RHOB</name>
<keyword evidence="3" id="KW-0804">Transcription</keyword>
<dbReference type="Pfam" id="PF03472">
    <property type="entry name" value="Autoind_bind"/>
    <property type="match status" value="1"/>
</dbReference>
<dbReference type="Gene3D" id="1.10.10.10">
    <property type="entry name" value="Winged helix-like DNA-binding domain superfamily/Winged helix DNA-binding domain"/>
    <property type="match status" value="1"/>
</dbReference>
<evidence type="ECO:0000256" key="1">
    <source>
        <dbReference type="ARBA" id="ARBA00023015"/>
    </source>
</evidence>
<dbReference type="SUPFAM" id="SSF46894">
    <property type="entry name" value="C-terminal effector domain of the bipartite response regulators"/>
    <property type="match status" value="1"/>
</dbReference>
<gene>
    <name evidence="5" type="ORF">RZ517_10385</name>
</gene>